<evidence type="ECO:0000313" key="1">
    <source>
        <dbReference type="EMBL" id="MFD1185646.1"/>
    </source>
</evidence>
<gene>
    <name evidence="1" type="ORF">ACFQ2O_05445</name>
</gene>
<comment type="caution">
    <text evidence="1">The sequence shown here is derived from an EMBL/GenBank/DDBJ whole genome shotgun (WGS) entry which is preliminary data.</text>
</comment>
<name>A0ABW3SLA6_9BACT</name>
<proteinExistence type="predicted"/>
<organism evidence="1 2">
    <name type="scientific">Pontibacter rugosus</name>
    <dbReference type="NCBI Taxonomy" id="1745966"/>
    <lineage>
        <taxon>Bacteria</taxon>
        <taxon>Pseudomonadati</taxon>
        <taxon>Bacteroidota</taxon>
        <taxon>Cytophagia</taxon>
        <taxon>Cytophagales</taxon>
        <taxon>Hymenobacteraceae</taxon>
        <taxon>Pontibacter</taxon>
    </lineage>
</organism>
<dbReference type="RefSeq" id="WP_377523598.1">
    <property type="nucleotide sequence ID" value="NZ_JBHTLD010000030.1"/>
</dbReference>
<sequence length="104" mass="11779">MREYNYDTMVEALQGLKQRGYEEDFNLRPYCLECPRLQLELGAGEFEVDEVHRFEGASSPDDNSVVYAISSNQGVKGVLVDAYGTYADSVTPEMACKLKIDYKH</sequence>
<dbReference type="Proteomes" id="UP001597094">
    <property type="component" value="Unassembled WGS sequence"/>
</dbReference>
<reference evidence="2" key="1">
    <citation type="journal article" date="2019" name="Int. J. Syst. Evol. Microbiol.">
        <title>The Global Catalogue of Microorganisms (GCM) 10K type strain sequencing project: providing services to taxonomists for standard genome sequencing and annotation.</title>
        <authorList>
            <consortium name="The Broad Institute Genomics Platform"/>
            <consortium name="The Broad Institute Genome Sequencing Center for Infectious Disease"/>
            <person name="Wu L."/>
            <person name="Ma J."/>
        </authorList>
    </citation>
    <scope>NUCLEOTIDE SEQUENCE [LARGE SCALE GENOMIC DNA]</scope>
    <source>
        <strain evidence="2">JCM 31319</strain>
    </source>
</reference>
<accession>A0ABW3SLA6</accession>
<dbReference type="EMBL" id="JBHTLD010000030">
    <property type="protein sequence ID" value="MFD1185646.1"/>
    <property type="molecule type" value="Genomic_DNA"/>
</dbReference>
<evidence type="ECO:0000313" key="2">
    <source>
        <dbReference type="Proteomes" id="UP001597094"/>
    </source>
</evidence>
<keyword evidence="2" id="KW-1185">Reference proteome</keyword>
<protein>
    <submittedName>
        <fullName evidence="1">Phosphoribosylpyrophosphate synthetase</fullName>
    </submittedName>
</protein>